<evidence type="ECO:0000256" key="1">
    <source>
        <dbReference type="SAM" id="SignalP"/>
    </source>
</evidence>
<proteinExistence type="predicted"/>
<sequence>MGNLKKGLYLSLALSFSLPYAANAQTTNPSAGAQTHDSGKTTLVLTPPGYPEQNVGGTYAITVYKDGKVDTDVYGVYDVTVTILNQHYTYTAQTRFEKGVGTVPVNIVLEGPIAIKAAIDKLGITGELTVNVMGHSSNNSNLPPKPIWWPQLVMGVTNDNQALALEYDPIADQYRVLENPGIDHMDAAIG</sequence>
<name>A0ABY4CLW8_9BACL</name>
<evidence type="ECO:0000313" key="2">
    <source>
        <dbReference type="EMBL" id="UOF91497.1"/>
    </source>
</evidence>
<dbReference type="Proteomes" id="UP000830167">
    <property type="component" value="Chromosome"/>
</dbReference>
<evidence type="ECO:0000313" key="3">
    <source>
        <dbReference type="Proteomes" id="UP000830167"/>
    </source>
</evidence>
<reference evidence="2" key="1">
    <citation type="submission" date="2021-12" db="EMBL/GenBank/DDBJ databases">
        <title>Alicyclobacillaceae gen. nov., sp. nov., isolated from chalcocite enrichment system.</title>
        <authorList>
            <person name="Jiang Z."/>
        </authorList>
    </citation>
    <scope>NUCLEOTIDE SEQUENCE</scope>
    <source>
        <strain evidence="2">MYW30-H2</strain>
    </source>
</reference>
<accession>A0ABY4CLW8</accession>
<feature type="chain" id="PRO_5045267514" evidence="1">
    <location>
        <begin position="25"/>
        <end position="190"/>
    </location>
</feature>
<keyword evidence="3" id="KW-1185">Reference proteome</keyword>
<dbReference type="EMBL" id="CP089291">
    <property type="protein sequence ID" value="UOF91497.1"/>
    <property type="molecule type" value="Genomic_DNA"/>
</dbReference>
<protein>
    <submittedName>
        <fullName evidence="2">Uncharacterized protein</fullName>
    </submittedName>
</protein>
<dbReference type="RefSeq" id="WP_347438188.1">
    <property type="nucleotide sequence ID" value="NZ_CP089291.1"/>
</dbReference>
<organism evidence="2 3">
    <name type="scientific">Fodinisporobacter ferrooxydans</name>
    <dbReference type="NCBI Taxonomy" id="2901836"/>
    <lineage>
        <taxon>Bacteria</taxon>
        <taxon>Bacillati</taxon>
        <taxon>Bacillota</taxon>
        <taxon>Bacilli</taxon>
        <taxon>Bacillales</taxon>
        <taxon>Alicyclobacillaceae</taxon>
        <taxon>Fodinisporobacter</taxon>
    </lineage>
</organism>
<gene>
    <name evidence="2" type="ORF">LSG31_04390</name>
</gene>
<feature type="signal peptide" evidence="1">
    <location>
        <begin position="1"/>
        <end position="24"/>
    </location>
</feature>
<keyword evidence="1" id="KW-0732">Signal</keyword>